<dbReference type="Proteomes" id="UP000515153">
    <property type="component" value="Unplaced"/>
</dbReference>
<feature type="non-terminal residue" evidence="3">
    <location>
        <position position="1"/>
    </location>
</feature>
<dbReference type="KEGG" id="pgri:PgNI_11987"/>
<gene>
    <name evidence="3" type="ORF">PgNI_11987</name>
</gene>
<keyword evidence="2" id="KW-1185">Reference proteome</keyword>
<dbReference type="GO" id="GO:0009116">
    <property type="term" value="P:nucleoside metabolic process"/>
    <property type="evidence" value="ECO:0007669"/>
    <property type="project" value="InterPro"/>
</dbReference>
<keyword evidence="1" id="KW-0472">Membrane</keyword>
<reference evidence="3" key="3">
    <citation type="submission" date="2025-08" db="UniProtKB">
        <authorList>
            <consortium name="RefSeq"/>
        </authorList>
    </citation>
    <scope>IDENTIFICATION</scope>
    <source>
        <strain evidence="3">NI907</strain>
    </source>
</reference>
<dbReference type="GO" id="GO:0003824">
    <property type="term" value="F:catalytic activity"/>
    <property type="evidence" value="ECO:0007669"/>
    <property type="project" value="InterPro"/>
</dbReference>
<evidence type="ECO:0000256" key="1">
    <source>
        <dbReference type="SAM" id="Phobius"/>
    </source>
</evidence>
<dbReference type="PANTHER" id="PTHR46082:SF11">
    <property type="entry name" value="AAA+ ATPASE DOMAIN-CONTAINING PROTEIN-RELATED"/>
    <property type="match status" value="1"/>
</dbReference>
<keyword evidence="1" id="KW-1133">Transmembrane helix</keyword>
<proteinExistence type="predicted"/>
<dbReference type="AlphaFoldDB" id="A0A6P8AQU4"/>
<evidence type="ECO:0000313" key="3">
    <source>
        <dbReference type="RefSeq" id="XP_030977278.1"/>
    </source>
</evidence>
<keyword evidence="1" id="KW-0812">Transmembrane</keyword>
<dbReference type="PANTHER" id="PTHR46082">
    <property type="entry name" value="ATP/GTP-BINDING PROTEIN-RELATED"/>
    <property type="match status" value="1"/>
</dbReference>
<dbReference type="InterPro" id="IPR053137">
    <property type="entry name" value="NLR-like"/>
</dbReference>
<name>A0A6P8AQU4_PYRGI</name>
<reference evidence="3" key="2">
    <citation type="submission" date="2019-10" db="EMBL/GenBank/DDBJ databases">
        <authorList>
            <consortium name="NCBI Genome Project"/>
        </authorList>
    </citation>
    <scope>NUCLEOTIDE SEQUENCE</scope>
    <source>
        <strain evidence="3">NI907</strain>
    </source>
</reference>
<sequence>FGVNKYPNKYRVANIFTCFFRGFIRLIGVYNVVITFLPKGRININSAASVIGDMARNFPNLRFVIIIKISCKIPTVYNNIRFGDVIVNISGNKQGGIRHYDFGVFKQNAGFKKYGHLNGPQIKILNIIPCFQTKYTKRGYNFEKRITANLNQNFRIKKQIFPPEGRYFIQTGLRISDKQKR</sequence>
<organism evidence="2 3">
    <name type="scientific">Pyricularia grisea</name>
    <name type="common">Crabgrass-specific blast fungus</name>
    <name type="synonym">Magnaporthe grisea</name>
    <dbReference type="NCBI Taxonomy" id="148305"/>
    <lineage>
        <taxon>Eukaryota</taxon>
        <taxon>Fungi</taxon>
        <taxon>Dikarya</taxon>
        <taxon>Ascomycota</taxon>
        <taxon>Pezizomycotina</taxon>
        <taxon>Sordariomycetes</taxon>
        <taxon>Sordariomycetidae</taxon>
        <taxon>Magnaporthales</taxon>
        <taxon>Pyriculariaceae</taxon>
        <taxon>Pyricularia</taxon>
    </lineage>
</organism>
<dbReference type="GeneID" id="41966850"/>
<protein>
    <submittedName>
        <fullName evidence="3">Uncharacterized protein</fullName>
    </submittedName>
</protein>
<dbReference type="RefSeq" id="XP_030977278.1">
    <property type="nucleotide sequence ID" value="XM_031131945.1"/>
</dbReference>
<accession>A0A6P8AQU4</accession>
<dbReference type="Gene3D" id="3.40.50.1580">
    <property type="entry name" value="Nucleoside phosphorylase domain"/>
    <property type="match status" value="1"/>
</dbReference>
<feature type="transmembrane region" description="Helical" evidence="1">
    <location>
        <begin position="12"/>
        <end position="37"/>
    </location>
</feature>
<dbReference type="InterPro" id="IPR035994">
    <property type="entry name" value="Nucleoside_phosphorylase_sf"/>
</dbReference>
<reference evidence="3" key="1">
    <citation type="journal article" date="2019" name="Mol. Biol. Evol.">
        <title>Blast fungal genomes show frequent chromosomal changes, gene gains and losses, and effector gene turnover.</title>
        <authorList>
            <person name="Gomez Luciano L.B."/>
            <person name="Jason Tsai I."/>
            <person name="Chuma I."/>
            <person name="Tosa Y."/>
            <person name="Chen Y.H."/>
            <person name="Li J.Y."/>
            <person name="Li M.Y."/>
            <person name="Jade Lu M.Y."/>
            <person name="Nakayashiki H."/>
            <person name="Li W.H."/>
        </authorList>
    </citation>
    <scope>NUCLEOTIDE SEQUENCE</scope>
    <source>
        <strain evidence="3">NI907</strain>
    </source>
</reference>
<evidence type="ECO:0000313" key="2">
    <source>
        <dbReference type="Proteomes" id="UP000515153"/>
    </source>
</evidence>